<dbReference type="GO" id="GO:0009245">
    <property type="term" value="P:lipid A biosynthetic process"/>
    <property type="evidence" value="ECO:0007669"/>
    <property type="project" value="TreeGrafter"/>
</dbReference>
<dbReference type="GO" id="GO:0000036">
    <property type="term" value="F:acyl carrier activity"/>
    <property type="evidence" value="ECO:0007669"/>
    <property type="project" value="UniProtKB-UniRule"/>
</dbReference>
<evidence type="ECO:0000313" key="11">
    <source>
        <dbReference type="Proteomes" id="UP000030145"/>
    </source>
</evidence>
<dbReference type="Gene3D" id="1.10.1200.10">
    <property type="entry name" value="ACP-like"/>
    <property type="match status" value="1"/>
</dbReference>
<evidence type="ECO:0000256" key="2">
    <source>
        <dbReference type="ARBA" id="ARBA00022516"/>
    </source>
</evidence>
<sequence>MSTAEGSTSGISEDTKRKLAQSLGGNVTGSSVASAKENHHDQLENGEVLGEVTRILEATTGIEREEMSSSARLDEDLNVDSLSKVDTAVRLEEKFGVRIEEDDIMQASTVGDLVELVERKQSEKGEQRD</sequence>
<dbReference type="PROSITE" id="PS50075">
    <property type="entry name" value="CARRIER"/>
    <property type="match status" value="1"/>
</dbReference>
<feature type="domain" description="Carrier" evidence="9">
    <location>
        <begin position="43"/>
        <end position="121"/>
    </location>
</feature>
<feature type="region of interest" description="Disordered" evidence="8">
    <location>
        <begin position="1"/>
        <end position="49"/>
    </location>
</feature>
<evidence type="ECO:0000256" key="5">
    <source>
        <dbReference type="ARBA" id="ARBA00023098"/>
    </source>
</evidence>
<evidence type="ECO:0000259" key="9">
    <source>
        <dbReference type="PROSITE" id="PS50075"/>
    </source>
</evidence>
<comment type="PTM">
    <text evidence="7">4'-phosphopantetheine is transferred from CoA to a specific serine of apo-ACP by AcpS. This modification is essential for activity because fatty acids are bound in thioester linkage to the sulfhydryl of the prosthetic group.</text>
</comment>
<dbReference type="InterPro" id="IPR036736">
    <property type="entry name" value="ACP-like_sf"/>
</dbReference>
<dbReference type="RefSeq" id="WP_035113324.1">
    <property type="nucleotide sequence ID" value="NZ_CP047046.1"/>
</dbReference>
<dbReference type="AlphaFoldDB" id="A0A0A2DIT8"/>
<evidence type="ECO:0000256" key="6">
    <source>
        <dbReference type="ARBA" id="ARBA00023160"/>
    </source>
</evidence>
<organism evidence="10 11">
    <name type="scientific">Corynebacterium auriscanis</name>
    <dbReference type="NCBI Taxonomy" id="99807"/>
    <lineage>
        <taxon>Bacteria</taxon>
        <taxon>Bacillati</taxon>
        <taxon>Actinomycetota</taxon>
        <taxon>Actinomycetes</taxon>
        <taxon>Mycobacteriales</taxon>
        <taxon>Corynebacteriaceae</taxon>
        <taxon>Corynebacterium</taxon>
    </lineage>
</organism>
<proteinExistence type="inferred from homology"/>
<reference evidence="10 11" key="1">
    <citation type="submission" date="2014-10" db="EMBL/GenBank/DDBJ databases">
        <title>Whole Genome sequence of Corynebacterium auriscanis strain CIP 106629.</title>
        <authorList>
            <person name="Hassan S.S."/>
            <person name="Jamal S.B."/>
            <person name="Tiwari S."/>
            <person name="Oliveira L.D.C."/>
            <person name="Souza F."/>
            <person name="Mariano D.C."/>
            <person name="Almeida S."/>
            <person name="Dorella F."/>
            <person name="Pereira F."/>
            <person name="Carvalho A."/>
            <person name="Leal C.A."/>
            <person name="Soares S.D.C."/>
            <person name="Figueiredo H.C."/>
            <person name="Silva A."/>
            <person name="Azevedo V.A."/>
        </authorList>
    </citation>
    <scope>NUCLEOTIDE SEQUENCE [LARGE SCALE GENOMIC DNA]</scope>
    <source>
        <strain evidence="10 11">CIP 106629</strain>
    </source>
</reference>
<accession>A0A0A2DIT8</accession>
<dbReference type="PANTHER" id="PTHR20863:SF76">
    <property type="entry name" value="CARRIER DOMAIN-CONTAINING PROTEIN"/>
    <property type="match status" value="1"/>
</dbReference>
<dbReference type="PANTHER" id="PTHR20863">
    <property type="entry name" value="ACYL CARRIER PROTEIN"/>
    <property type="match status" value="1"/>
</dbReference>
<dbReference type="InterPro" id="IPR003231">
    <property type="entry name" value="ACP"/>
</dbReference>
<evidence type="ECO:0000313" key="10">
    <source>
        <dbReference type="EMBL" id="KGM19115.1"/>
    </source>
</evidence>
<evidence type="ECO:0000256" key="8">
    <source>
        <dbReference type="SAM" id="MobiDB-lite"/>
    </source>
</evidence>
<dbReference type="GO" id="GO:0016020">
    <property type="term" value="C:membrane"/>
    <property type="evidence" value="ECO:0007669"/>
    <property type="project" value="GOC"/>
</dbReference>
<keyword evidence="2 7" id="KW-0444">Lipid biosynthesis</keyword>
<comment type="caution">
    <text evidence="10">The sequence shown here is derived from an EMBL/GenBank/DDBJ whole genome shotgun (WGS) entry which is preliminary data.</text>
</comment>
<dbReference type="GeneID" id="300552463"/>
<name>A0A0A2DIT8_9CORY</name>
<dbReference type="Pfam" id="PF00550">
    <property type="entry name" value="PP-binding"/>
    <property type="match status" value="1"/>
</dbReference>
<dbReference type="UniPathway" id="UPA00094"/>
<dbReference type="EMBL" id="JRVJ01000003">
    <property type="protein sequence ID" value="KGM19115.1"/>
    <property type="molecule type" value="Genomic_DNA"/>
</dbReference>
<dbReference type="GO" id="GO:0005829">
    <property type="term" value="C:cytosol"/>
    <property type="evidence" value="ECO:0007669"/>
    <property type="project" value="TreeGrafter"/>
</dbReference>
<evidence type="ECO:0000256" key="1">
    <source>
        <dbReference type="ARBA" id="ARBA00022450"/>
    </source>
</evidence>
<evidence type="ECO:0000256" key="4">
    <source>
        <dbReference type="ARBA" id="ARBA00022832"/>
    </source>
</evidence>
<keyword evidence="5 7" id="KW-0443">Lipid metabolism</keyword>
<dbReference type="GO" id="GO:0000035">
    <property type="term" value="F:acyl binding"/>
    <property type="evidence" value="ECO:0007669"/>
    <property type="project" value="TreeGrafter"/>
</dbReference>
<keyword evidence="1 7" id="KW-0596">Phosphopantetheine</keyword>
<dbReference type="HAMAP" id="MF_01217">
    <property type="entry name" value="Acyl_carrier"/>
    <property type="match status" value="1"/>
</dbReference>
<keyword evidence="4 7" id="KW-0276">Fatty acid metabolism</keyword>
<keyword evidence="11" id="KW-1185">Reference proteome</keyword>
<evidence type="ECO:0000256" key="7">
    <source>
        <dbReference type="HAMAP-Rule" id="MF_01217"/>
    </source>
</evidence>
<feature type="modified residue" description="O-(pantetheine 4'-phosphoryl)serine" evidence="7">
    <location>
        <position position="81"/>
    </location>
</feature>
<feature type="compositionally biased region" description="Polar residues" evidence="8">
    <location>
        <begin position="1"/>
        <end position="12"/>
    </location>
</feature>
<comment type="subcellular location">
    <subcellularLocation>
        <location evidence="7">Cytoplasm</location>
    </subcellularLocation>
</comment>
<dbReference type="InterPro" id="IPR009081">
    <property type="entry name" value="PP-bd_ACP"/>
</dbReference>
<evidence type="ECO:0000256" key="3">
    <source>
        <dbReference type="ARBA" id="ARBA00022553"/>
    </source>
</evidence>
<comment type="pathway">
    <text evidence="7">Lipid metabolism; fatty acid biosynthesis.</text>
</comment>
<dbReference type="Proteomes" id="UP000030145">
    <property type="component" value="Unassembled WGS sequence"/>
</dbReference>
<keyword evidence="3 7" id="KW-0597">Phosphoprotein</keyword>
<protein>
    <recommendedName>
        <fullName evidence="7">Acyl carrier protein</fullName>
        <shortName evidence="7">ACP</shortName>
    </recommendedName>
</protein>
<comment type="function">
    <text evidence="7">Carrier of the growing fatty acid chain in fatty acid biosynthesis.</text>
</comment>
<comment type="similarity">
    <text evidence="7">Belongs to the acyl carrier protein (ACP) family.</text>
</comment>
<gene>
    <name evidence="7" type="primary">acpP</name>
    <name evidence="10" type="ORF">MA47_02730</name>
</gene>
<keyword evidence="7" id="KW-0963">Cytoplasm</keyword>
<dbReference type="SUPFAM" id="SSF47336">
    <property type="entry name" value="ACP-like"/>
    <property type="match status" value="1"/>
</dbReference>
<keyword evidence="6 7" id="KW-0275">Fatty acid biosynthesis</keyword>
<feature type="compositionally biased region" description="Polar residues" evidence="8">
    <location>
        <begin position="23"/>
        <end position="33"/>
    </location>
</feature>